<dbReference type="Pfam" id="PF01476">
    <property type="entry name" value="LysM"/>
    <property type="match status" value="3"/>
</dbReference>
<dbReference type="PROSITE" id="PS00922">
    <property type="entry name" value="TRANSGLYCOSYLASE"/>
    <property type="match status" value="1"/>
</dbReference>
<feature type="domain" description="LysM" evidence="3">
    <location>
        <begin position="483"/>
        <end position="527"/>
    </location>
</feature>
<evidence type="ECO:0000256" key="2">
    <source>
        <dbReference type="SAM" id="SignalP"/>
    </source>
</evidence>
<dbReference type="Gene3D" id="3.10.350.10">
    <property type="entry name" value="LysM domain"/>
    <property type="match status" value="3"/>
</dbReference>
<dbReference type="InterPro" id="IPR000189">
    <property type="entry name" value="Transglyc_AS"/>
</dbReference>
<dbReference type="EMBL" id="QGTT01000010">
    <property type="protein sequence ID" value="PWW11898.1"/>
    <property type="molecule type" value="Genomic_DNA"/>
</dbReference>
<dbReference type="PROSITE" id="PS51257">
    <property type="entry name" value="PROKAR_LIPOPROTEIN"/>
    <property type="match status" value="1"/>
</dbReference>
<proteinExistence type="inferred from homology"/>
<dbReference type="RefSeq" id="WP_110076235.1">
    <property type="nucleotide sequence ID" value="NZ_QGTT01000010.1"/>
</dbReference>
<dbReference type="GO" id="GO:0016020">
    <property type="term" value="C:membrane"/>
    <property type="evidence" value="ECO:0007669"/>
    <property type="project" value="InterPro"/>
</dbReference>
<dbReference type="Pfam" id="PF01464">
    <property type="entry name" value="SLT"/>
    <property type="match status" value="1"/>
</dbReference>
<gene>
    <name evidence="4" type="ORF">DET45_11086</name>
</gene>
<keyword evidence="5" id="KW-1185">Reference proteome</keyword>
<protein>
    <submittedName>
        <fullName evidence="4">Membrane-bound lytic murein transglycosylase D</fullName>
    </submittedName>
</protein>
<dbReference type="CDD" id="cd16894">
    <property type="entry name" value="MltD-like"/>
    <property type="match status" value="1"/>
</dbReference>
<dbReference type="PANTHER" id="PTHR33734:SF22">
    <property type="entry name" value="MEMBRANE-BOUND LYTIC MUREIN TRANSGLYCOSYLASE D"/>
    <property type="match status" value="1"/>
</dbReference>
<dbReference type="STRING" id="519453.SAMN04488070_0139"/>
<dbReference type="InterPro" id="IPR018392">
    <property type="entry name" value="LysM"/>
</dbReference>
<dbReference type="PROSITE" id="PS51782">
    <property type="entry name" value="LYSM"/>
    <property type="match status" value="3"/>
</dbReference>
<dbReference type="InterPro" id="IPR036779">
    <property type="entry name" value="LysM_dom_sf"/>
</dbReference>
<feature type="chain" id="PRO_5016377466" evidence="2">
    <location>
        <begin position="21"/>
        <end position="538"/>
    </location>
</feature>
<feature type="signal peptide" evidence="2">
    <location>
        <begin position="1"/>
        <end position="20"/>
    </location>
</feature>
<evidence type="ECO:0000313" key="5">
    <source>
        <dbReference type="Proteomes" id="UP000246964"/>
    </source>
</evidence>
<keyword evidence="2" id="KW-0732">Signal</keyword>
<comment type="caution">
    <text evidence="4">The sequence shown here is derived from an EMBL/GenBank/DDBJ whole genome shotgun (WGS) entry which is preliminary data.</text>
</comment>
<accession>A0A317Q640</accession>
<name>A0A317Q640_9GAMM</name>
<feature type="domain" description="LysM" evidence="3">
    <location>
        <begin position="424"/>
        <end position="468"/>
    </location>
</feature>
<dbReference type="GO" id="GO:0000270">
    <property type="term" value="P:peptidoglycan metabolic process"/>
    <property type="evidence" value="ECO:0007669"/>
    <property type="project" value="InterPro"/>
</dbReference>
<feature type="domain" description="LysM" evidence="3">
    <location>
        <begin position="350"/>
        <end position="393"/>
    </location>
</feature>
<comment type="similarity">
    <text evidence="1">Belongs to the transglycosylase Slt family.</text>
</comment>
<dbReference type="SUPFAM" id="SSF53955">
    <property type="entry name" value="Lysozyme-like"/>
    <property type="match status" value="1"/>
</dbReference>
<dbReference type="OrthoDB" id="9815002at2"/>
<dbReference type="InterPro" id="IPR023346">
    <property type="entry name" value="Lysozyme-like_dom_sf"/>
</dbReference>
<dbReference type="Proteomes" id="UP000246964">
    <property type="component" value="Unassembled WGS sequence"/>
</dbReference>
<dbReference type="CDD" id="cd00118">
    <property type="entry name" value="LysM"/>
    <property type="match status" value="3"/>
</dbReference>
<organism evidence="4 5">
    <name type="scientific">Pseudidiomarina maritima</name>
    <dbReference type="NCBI Taxonomy" id="519453"/>
    <lineage>
        <taxon>Bacteria</taxon>
        <taxon>Pseudomonadati</taxon>
        <taxon>Pseudomonadota</taxon>
        <taxon>Gammaproteobacteria</taxon>
        <taxon>Alteromonadales</taxon>
        <taxon>Idiomarinaceae</taxon>
        <taxon>Pseudidiomarina</taxon>
    </lineage>
</organism>
<evidence type="ECO:0000259" key="3">
    <source>
        <dbReference type="PROSITE" id="PS51782"/>
    </source>
</evidence>
<reference evidence="4 5" key="1">
    <citation type="submission" date="2018-05" db="EMBL/GenBank/DDBJ databases">
        <title>Freshwater and sediment microbial communities from various areas in North America, analyzing microbe dynamics in response to fracking.</title>
        <authorList>
            <person name="Lamendella R."/>
        </authorList>
    </citation>
    <scope>NUCLEOTIDE SEQUENCE [LARGE SCALE GENOMIC DNA]</scope>
    <source>
        <strain evidence="4 5">125B1</strain>
    </source>
</reference>
<dbReference type="Gene3D" id="1.10.530.10">
    <property type="match status" value="1"/>
</dbReference>
<dbReference type="FunFam" id="1.10.530.10:FF:000004">
    <property type="entry name" value="Membrane-bound lytic murein transglycosylase D"/>
    <property type="match status" value="1"/>
</dbReference>
<dbReference type="GO" id="GO:0008932">
    <property type="term" value="F:lytic endotransglycosylase activity"/>
    <property type="evidence" value="ECO:0007669"/>
    <property type="project" value="TreeGrafter"/>
</dbReference>
<dbReference type="InterPro" id="IPR008258">
    <property type="entry name" value="Transglycosylase_SLT_dom_1"/>
</dbReference>
<dbReference type="SUPFAM" id="SSF54106">
    <property type="entry name" value="LysM domain"/>
    <property type="match status" value="3"/>
</dbReference>
<dbReference type="AlphaFoldDB" id="A0A317Q640"/>
<dbReference type="PANTHER" id="PTHR33734">
    <property type="entry name" value="LYSM DOMAIN-CONTAINING GPI-ANCHORED PROTEIN 2"/>
    <property type="match status" value="1"/>
</dbReference>
<evidence type="ECO:0000313" key="4">
    <source>
        <dbReference type="EMBL" id="PWW11898.1"/>
    </source>
</evidence>
<evidence type="ECO:0000256" key="1">
    <source>
        <dbReference type="ARBA" id="ARBA00007734"/>
    </source>
</evidence>
<dbReference type="SMART" id="SM00257">
    <property type="entry name" value="LysM"/>
    <property type="match status" value="3"/>
</dbReference>
<sequence length="538" mass="60763">MNRWLALTLCALTSVSTVGCSLTADNKTASSAVNVSTDLANEVAEPAEPVTTTSSQMVFTDQPTFELEQLSPQQEADLWQRIRRQLTMQAPENQRLISQRNWYMNNPQYMERVAKRAEPFMYMIVEEIEKRGMPLELALLPIVESAFDPFAYSHGRAAGIWQFIPGTARHYGLEINWWYDGRRDVYAATHAALDYLDALQKRFDGDWLHALAAYNSGEGRVAGAIRRNKQQGLPTDFWALDLPRETRAYVPKLLALADILRNHDEYAQHWLPIANMPFLAVVEANAQIDLAKAAEQAGIDLDTLHHYNSAYNRWATDPNGPHRLLLPLPQAETLQQWLNSADASELVQWTRHKVKQGESLLVIAKRYHTTAQAIQQANNINGHIIRAGDHLLVPVATRDLDDYSLSADQRLASTQAQTRGAYKIEHTVVSGDTLWDISREYEVNLRSLASWNGMAPTDPLRPGKTLVVWLPQQQKASGVVRSVQYKVRAGDSLARIASRFNVSIQDIEKWNQISRSKYLQPGQQLKLFVDVTRLSSQS</sequence>